<protein>
    <recommendedName>
        <fullName evidence="3">Diacylglycerol O-acyltransferase</fullName>
    </recommendedName>
</protein>
<proteinExistence type="predicted"/>
<dbReference type="AlphaFoldDB" id="A0A1D2M5N9"/>
<keyword evidence="2" id="KW-1185">Reference proteome</keyword>
<gene>
    <name evidence="1" type="ORF">Ocin01_18394</name>
</gene>
<evidence type="ECO:0008006" key="3">
    <source>
        <dbReference type="Google" id="ProtNLM"/>
    </source>
</evidence>
<accession>A0A1D2M5N9</accession>
<dbReference type="EMBL" id="LJIJ01003823">
    <property type="protein sequence ID" value="ODM88288.1"/>
    <property type="molecule type" value="Genomic_DNA"/>
</dbReference>
<name>A0A1D2M5N9_ORCCI</name>
<evidence type="ECO:0000313" key="2">
    <source>
        <dbReference type="Proteomes" id="UP000094527"/>
    </source>
</evidence>
<organism evidence="1 2">
    <name type="scientific">Orchesella cincta</name>
    <name type="common">Springtail</name>
    <name type="synonym">Podura cincta</name>
    <dbReference type="NCBI Taxonomy" id="48709"/>
    <lineage>
        <taxon>Eukaryota</taxon>
        <taxon>Metazoa</taxon>
        <taxon>Ecdysozoa</taxon>
        <taxon>Arthropoda</taxon>
        <taxon>Hexapoda</taxon>
        <taxon>Collembola</taxon>
        <taxon>Entomobryomorpha</taxon>
        <taxon>Entomobryoidea</taxon>
        <taxon>Orchesellidae</taxon>
        <taxon>Orchesellinae</taxon>
        <taxon>Orchesella</taxon>
    </lineage>
</organism>
<comment type="caution">
    <text evidence="1">The sequence shown here is derived from an EMBL/GenBank/DDBJ whole genome shotgun (WGS) entry which is preliminary data.</text>
</comment>
<dbReference type="Proteomes" id="UP000094527">
    <property type="component" value="Unassembled WGS sequence"/>
</dbReference>
<evidence type="ECO:0000313" key="1">
    <source>
        <dbReference type="EMBL" id="ODM88288.1"/>
    </source>
</evidence>
<reference evidence="1 2" key="1">
    <citation type="journal article" date="2016" name="Genome Biol. Evol.">
        <title>Gene Family Evolution Reflects Adaptation to Soil Environmental Stressors in the Genome of the Collembolan Orchesella cincta.</title>
        <authorList>
            <person name="Faddeeva-Vakhrusheva A."/>
            <person name="Derks M.F."/>
            <person name="Anvar S.Y."/>
            <person name="Agamennone V."/>
            <person name="Suring W."/>
            <person name="Smit S."/>
            <person name="van Straalen N.M."/>
            <person name="Roelofs D."/>
        </authorList>
    </citation>
    <scope>NUCLEOTIDE SEQUENCE [LARGE SCALE GENOMIC DNA]</scope>
    <source>
        <tissue evidence="1">Mixed pool</tissue>
    </source>
</reference>
<sequence length="487" mass="55502">MFLRQIVDAFLICRYNGRFKLLHPMDANCSLNLSCSPQFASCMYVRLNKADFSLEKLRQKINDNPEFQSGPYKKLQYRLCSKFGFPFWEDMSMSGRFNIKEHIKLFPGIGDKPIADFELMSLLNKCTNSKDSSTNHQQPDWDILILPQVRMKWSSQNDTGVALIIRMNHSYMDGNSAQSFLRACVIDPEESDRIPIDYMNEKGNAPHSFSRKLIHNGRILLYGPMHIARTIFCNKDSIHLYPENFSPSKRAIMLAVSNFRMANVSMNKIRVAYGIKSRTVITSAFLSALRITAERKGFKTPNYLNVGITHARGPYSEQKLENRFSLLVQCLPLSELSLSSLTESERLIEINADNEHEVDAMFWLLSLIGLLPRKLFQIFRPHAVKTCLTGTPSMEKLCKIQNGLLEATIPIPPMVDGFDYICAYHNYGGMFTVSFVISTTEVIENSTELADFVAEFDSYLQNLQKRANNILIASSTCSFMCNVSEKI</sequence>